<organism evidence="2 3">
    <name type="scientific">Armillaria borealis</name>
    <dbReference type="NCBI Taxonomy" id="47425"/>
    <lineage>
        <taxon>Eukaryota</taxon>
        <taxon>Fungi</taxon>
        <taxon>Dikarya</taxon>
        <taxon>Basidiomycota</taxon>
        <taxon>Agaricomycotina</taxon>
        <taxon>Agaricomycetes</taxon>
        <taxon>Agaricomycetidae</taxon>
        <taxon>Agaricales</taxon>
        <taxon>Marasmiineae</taxon>
        <taxon>Physalacriaceae</taxon>
        <taxon>Armillaria</taxon>
    </lineage>
</organism>
<keyword evidence="3" id="KW-1185">Reference proteome</keyword>
<keyword evidence="1" id="KW-0472">Membrane</keyword>
<evidence type="ECO:0000313" key="3">
    <source>
        <dbReference type="Proteomes" id="UP001175226"/>
    </source>
</evidence>
<feature type="transmembrane region" description="Helical" evidence="1">
    <location>
        <begin position="53"/>
        <end position="77"/>
    </location>
</feature>
<comment type="caution">
    <text evidence="2">The sequence shown here is derived from an EMBL/GenBank/DDBJ whole genome shotgun (WGS) entry which is preliminary data.</text>
</comment>
<feature type="transmembrane region" description="Helical" evidence="1">
    <location>
        <begin position="127"/>
        <end position="158"/>
    </location>
</feature>
<protein>
    <submittedName>
        <fullName evidence="2">Uncharacterized protein</fullName>
    </submittedName>
</protein>
<evidence type="ECO:0000256" key="1">
    <source>
        <dbReference type="SAM" id="Phobius"/>
    </source>
</evidence>
<dbReference type="AlphaFoldDB" id="A0AA39MJ59"/>
<keyword evidence="1" id="KW-0812">Transmembrane</keyword>
<dbReference type="PANTHER" id="PTHR40465">
    <property type="entry name" value="CHROMOSOME 1, WHOLE GENOME SHOTGUN SEQUENCE"/>
    <property type="match status" value="1"/>
</dbReference>
<keyword evidence="1" id="KW-1133">Transmembrane helix</keyword>
<feature type="transmembrane region" description="Helical" evidence="1">
    <location>
        <begin position="170"/>
        <end position="187"/>
    </location>
</feature>
<dbReference type="EMBL" id="JAUEPT010000060">
    <property type="protein sequence ID" value="KAK0435783.1"/>
    <property type="molecule type" value="Genomic_DNA"/>
</dbReference>
<sequence>MSSWSLTELPSISETLGALYVGATIAAVLYGVTNSQGVIYYRGYPNDWWVYRYSVGLVWALDTVQVTLCTYTIYFYLIHFFSDLNGALKYYLWFMKWQLALNVILAVYIQGLYALRLWQLGRHFHKTIAYFVSLAVVASLGDSIFILVLGTAISVYITGKNPQQLYFTEYHILFQFQIYINSLLAMLNSRSKHHLTNQATKDEVNSSPTILCITPLGSVSDISETNISIPLPGIASFSNNLDPSKEDFDCRV</sequence>
<feature type="transmembrane region" description="Helical" evidence="1">
    <location>
        <begin position="20"/>
        <end position="41"/>
    </location>
</feature>
<name>A0AA39MJ59_9AGAR</name>
<dbReference type="PANTHER" id="PTHR40465:SF1">
    <property type="entry name" value="DUF6534 DOMAIN-CONTAINING PROTEIN"/>
    <property type="match status" value="1"/>
</dbReference>
<proteinExistence type="predicted"/>
<accession>A0AA39MJ59</accession>
<evidence type="ECO:0000313" key="2">
    <source>
        <dbReference type="EMBL" id="KAK0435783.1"/>
    </source>
</evidence>
<gene>
    <name evidence="2" type="ORF">EV421DRAFT_1740050</name>
</gene>
<dbReference type="Proteomes" id="UP001175226">
    <property type="component" value="Unassembled WGS sequence"/>
</dbReference>
<feature type="transmembrane region" description="Helical" evidence="1">
    <location>
        <begin position="97"/>
        <end position="115"/>
    </location>
</feature>
<reference evidence="2" key="1">
    <citation type="submission" date="2023-06" db="EMBL/GenBank/DDBJ databases">
        <authorList>
            <consortium name="Lawrence Berkeley National Laboratory"/>
            <person name="Ahrendt S."/>
            <person name="Sahu N."/>
            <person name="Indic B."/>
            <person name="Wong-Bajracharya J."/>
            <person name="Merenyi Z."/>
            <person name="Ke H.-M."/>
            <person name="Monk M."/>
            <person name="Kocsube S."/>
            <person name="Drula E."/>
            <person name="Lipzen A."/>
            <person name="Balint B."/>
            <person name="Henrissat B."/>
            <person name="Andreopoulos B."/>
            <person name="Martin F.M."/>
            <person name="Harder C.B."/>
            <person name="Rigling D."/>
            <person name="Ford K.L."/>
            <person name="Foster G.D."/>
            <person name="Pangilinan J."/>
            <person name="Papanicolaou A."/>
            <person name="Barry K."/>
            <person name="LaButti K."/>
            <person name="Viragh M."/>
            <person name="Koriabine M."/>
            <person name="Yan M."/>
            <person name="Riley R."/>
            <person name="Champramary S."/>
            <person name="Plett K.L."/>
            <person name="Tsai I.J."/>
            <person name="Slot J."/>
            <person name="Sipos G."/>
            <person name="Plett J."/>
            <person name="Nagy L.G."/>
            <person name="Grigoriev I.V."/>
        </authorList>
    </citation>
    <scope>NUCLEOTIDE SEQUENCE</scope>
    <source>
        <strain evidence="2">FPL87.14</strain>
    </source>
</reference>